<dbReference type="EMBL" id="LIHL02000012">
    <property type="protein sequence ID" value="KAF5452605.1"/>
    <property type="molecule type" value="Genomic_DNA"/>
</dbReference>
<gene>
    <name evidence="1" type="ORF">F2P56_027581</name>
</gene>
<evidence type="ECO:0000313" key="1">
    <source>
        <dbReference type="EMBL" id="KAF5452605.1"/>
    </source>
</evidence>
<name>A0A833X8Z0_JUGRE</name>
<dbReference type="CDD" id="cd00303">
    <property type="entry name" value="retropepsin_like"/>
    <property type="match status" value="1"/>
</dbReference>
<evidence type="ECO:0000313" key="2">
    <source>
        <dbReference type="Proteomes" id="UP000619265"/>
    </source>
</evidence>
<proteinExistence type="predicted"/>
<dbReference type="PANTHER" id="PTHR33067:SF31">
    <property type="entry name" value="RNA-DIRECTED DNA POLYMERASE"/>
    <property type="match status" value="1"/>
</dbReference>
<dbReference type="Proteomes" id="UP000619265">
    <property type="component" value="Unassembled WGS sequence"/>
</dbReference>
<dbReference type="Gene3D" id="2.40.70.10">
    <property type="entry name" value="Acid Proteases"/>
    <property type="match status" value="1"/>
</dbReference>
<accession>A0A833X8Z0</accession>
<comment type="caution">
    <text evidence="1">The sequence shown here is derived from an EMBL/GenBank/DDBJ whole genome shotgun (WGS) entry which is preliminary data.</text>
</comment>
<sequence length="139" mass="15998">MPKYVKVLKDILLNKQKLEEYETVVLTEESSEILQKKLPPKLKDPESFPIPYTIGNSYFDKALCDLGVSINLMSLSVFRKLGLGEVKQTTFSLQLVDRSIKYLRRLIEDVLVKVHKFIFPADLIVLDMEEDEEIPLILG</sequence>
<dbReference type="InterPro" id="IPR021109">
    <property type="entry name" value="Peptidase_aspartic_dom_sf"/>
</dbReference>
<reference evidence="1" key="1">
    <citation type="submission" date="2015-10" db="EMBL/GenBank/DDBJ databases">
        <authorList>
            <person name="Martinez-Garcia P.J."/>
            <person name="Crepeau M.W."/>
            <person name="Puiu D."/>
            <person name="Gonzalez-Ibeas D."/>
            <person name="Whalen J."/>
            <person name="Stevens K."/>
            <person name="Paul R."/>
            <person name="Butterfield T."/>
            <person name="Britton M."/>
            <person name="Reagan R."/>
            <person name="Chakraborty S."/>
            <person name="Walawage S.L."/>
            <person name="Vasquez-Gross H.A."/>
            <person name="Cardeno C."/>
            <person name="Famula R."/>
            <person name="Pratt K."/>
            <person name="Kuruganti S."/>
            <person name="Aradhya M.K."/>
            <person name="Leslie C.A."/>
            <person name="Dandekar A.M."/>
            <person name="Salzberg S.L."/>
            <person name="Wegrzyn J.L."/>
            <person name="Langley C.H."/>
            <person name="Neale D.B."/>
        </authorList>
    </citation>
    <scope>NUCLEOTIDE SEQUENCE</scope>
    <source>
        <tissue evidence="1">Leaves</tissue>
    </source>
</reference>
<dbReference type="AlphaFoldDB" id="A0A833X8Z0"/>
<dbReference type="PANTHER" id="PTHR33067">
    <property type="entry name" value="RNA-DIRECTED DNA POLYMERASE-RELATED"/>
    <property type="match status" value="1"/>
</dbReference>
<reference evidence="1" key="2">
    <citation type="submission" date="2020-03" db="EMBL/GenBank/DDBJ databases">
        <title>Walnut 2.0.</title>
        <authorList>
            <person name="Marrano A."/>
            <person name="Britton M."/>
            <person name="Zimin A.V."/>
            <person name="Zaini P.A."/>
            <person name="Workman R."/>
            <person name="Puiu D."/>
            <person name="Bianco L."/>
            <person name="Allen B.J."/>
            <person name="Troggio M."/>
            <person name="Leslie C.A."/>
            <person name="Timp W."/>
            <person name="Dendekar A."/>
            <person name="Salzberg S.L."/>
            <person name="Neale D.B."/>
        </authorList>
    </citation>
    <scope>NUCLEOTIDE SEQUENCE</scope>
    <source>
        <tissue evidence="1">Leaves</tissue>
    </source>
</reference>
<organism evidence="1 2">
    <name type="scientific">Juglans regia</name>
    <name type="common">English walnut</name>
    <dbReference type="NCBI Taxonomy" id="51240"/>
    <lineage>
        <taxon>Eukaryota</taxon>
        <taxon>Viridiplantae</taxon>
        <taxon>Streptophyta</taxon>
        <taxon>Embryophyta</taxon>
        <taxon>Tracheophyta</taxon>
        <taxon>Spermatophyta</taxon>
        <taxon>Magnoliopsida</taxon>
        <taxon>eudicotyledons</taxon>
        <taxon>Gunneridae</taxon>
        <taxon>Pentapetalae</taxon>
        <taxon>rosids</taxon>
        <taxon>fabids</taxon>
        <taxon>Fagales</taxon>
        <taxon>Juglandaceae</taxon>
        <taxon>Juglans</taxon>
    </lineage>
</organism>
<dbReference type="Gramene" id="Jr12_13790_p1">
    <property type="protein sequence ID" value="cds.Jr12_13790_p1"/>
    <property type="gene ID" value="Jr12_13790"/>
</dbReference>
<protein>
    <submittedName>
        <fullName evidence="1">Uncharacterized protein</fullName>
    </submittedName>
</protein>